<dbReference type="EMBL" id="JAAZQD010000006">
    <property type="protein sequence ID" value="NKZ39991.1"/>
    <property type="molecule type" value="Genomic_DNA"/>
</dbReference>
<gene>
    <name evidence="1" type="ORF">HF690_13620</name>
</gene>
<dbReference type="AlphaFoldDB" id="A0A846ZRH2"/>
<dbReference type="RefSeq" id="WP_168609831.1">
    <property type="nucleotide sequence ID" value="NZ_JAAZQD010000006.1"/>
</dbReference>
<evidence type="ECO:0000313" key="1">
    <source>
        <dbReference type="EMBL" id="NKZ39991.1"/>
    </source>
</evidence>
<organism evidence="1 2">
    <name type="scientific">Oleiagrimonas citrea</name>
    <dbReference type="NCBI Taxonomy" id="1665687"/>
    <lineage>
        <taxon>Bacteria</taxon>
        <taxon>Pseudomonadati</taxon>
        <taxon>Pseudomonadota</taxon>
        <taxon>Gammaproteobacteria</taxon>
        <taxon>Lysobacterales</taxon>
        <taxon>Rhodanobacteraceae</taxon>
        <taxon>Oleiagrimonas</taxon>
    </lineage>
</organism>
<evidence type="ECO:0000313" key="2">
    <source>
        <dbReference type="Proteomes" id="UP000541636"/>
    </source>
</evidence>
<name>A0A846ZRH2_9GAMM</name>
<proteinExistence type="predicted"/>
<keyword evidence="2" id="KW-1185">Reference proteome</keyword>
<comment type="caution">
    <text evidence="1">The sequence shown here is derived from an EMBL/GenBank/DDBJ whole genome shotgun (WGS) entry which is preliminary data.</text>
</comment>
<protein>
    <submittedName>
        <fullName evidence="1">Uncharacterized protein</fullName>
    </submittedName>
</protein>
<accession>A0A846ZRH2</accession>
<reference evidence="1 2" key="1">
    <citation type="journal article" date="2017" name="Int. J. Syst. Evol. Microbiol.">
        <title>Oleiagrimonas citrea sp. nov., a marine bacterium isolated from tidal flat sediment and emended description of the genus Oleiagrimonas Fang et al. 2015 and Oleiagrimonas soli.</title>
        <authorList>
            <person name="Yang S.H."/>
            <person name="Seo H.S."/>
            <person name="Seong C.N."/>
            <person name="Kwon K.K."/>
        </authorList>
    </citation>
    <scope>NUCLEOTIDE SEQUENCE [LARGE SCALE GENOMIC DNA]</scope>
    <source>
        <strain evidence="1 2">MEBiC09124</strain>
    </source>
</reference>
<sequence length="70" mass="7295">MKFESFLLRGLFIVCMMLCAATVGSMLFGTSVASQVAGQTSDQARVVDASAITPLACPLLPDGVLCVRAN</sequence>
<dbReference type="Proteomes" id="UP000541636">
    <property type="component" value="Unassembled WGS sequence"/>
</dbReference>